<dbReference type="EMBL" id="JANBOJ010000540">
    <property type="protein sequence ID" value="KAJ1718982.1"/>
    <property type="molecule type" value="Genomic_DNA"/>
</dbReference>
<dbReference type="PANTHER" id="PTHR22914:SF13">
    <property type="entry name" value="CHITIN SYNTHASE"/>
    <property type="match status" value="1"/>
</dbReference>
<keyword evidence="5" id="KW-0472">Membrane</keyword>
<dbReference type="InterPro" id="IPR027417">
    <property type="entry name" value="P-loop_NTPase"/>
</dbReference>
<dbReference type="Proteomes" id="UP001149813">
    <property type="component" value="Unassembled WGS sequence"/>
</dbReference>
<comment type="caution">
    <text evidence="7">The sequence shown here is derived from an EMBL/GenBank/DDBJ whole genome shotgun (WGS) entry which is preliminary data.</text>
</comment>
<protein>
    <recommendedName>
        <fullName evidence="9">Chitin synthase</fullName>
    </recommendedName>
</protein>
<keyword evidence="8" id="KW-1185">Reference proteome</keyword>
<dbReference type="Gene3D" id="3.40.850.10">
    <property type="entry name" value="Kinesin motor domain"/>
    <property type="match status" value="1"/>
</dbReference>
<keyword evidence="2" id="KW-1003">Cell membrane</keyword>
<evidence type="ECO:0000256" key="2">
    <source>
        <dbReference type="ARBA" id="ARBA00022475"/>
    </source>
</evidence>
<reference evidence="7" key="1">
    <citation type="submission" date="2022-07" db="EMBL/GenBank/DDBJ databases">
        <title>Phylogenomic reconstructions and comparative analyses of Kickxellomycotina fungi.</title>
        <authorList>
            <person name="Reynolds N.K."/>
            <person name="Stajich J.E."/>
            <person name="Barry K."/>
            <person name="Grigoriev I.V."/>
            <person name="Crous P."/>
            <person name="Smith M.E."/>
        </authorList>
    </citation>
    <scope>NUCLEOTIDE SEQUENCE</scope>
    <source>
        <strain evidence="7">NBRC 32514</strain>
    </source>
</reference>
<keyword evidence="4" id="KW-0812">Transmembrane</keyword>
<evidence type="ECO:0008006" key="9">
    <source>
        <dbReference type="Google" id="ProtNLM"/>
    </source>
</evidence>
<proteinExistence type="predicted"/>
<dbReference type="GO" id="GO:0005886">
    <property type="term" value="C:plasma membrane"/>
    <property type="evidence" value="ECO:0007669"/>
    <property type="project" value="UniProtKB-SubCell"/>
</dbReference>
<name>A0A9W7XV36_9FUNG</name>
<dbReference type="GO" id="GO:0031505">
    <property type="term" value="P:fungal-type cell wall organization"/>
    <property type="evidence" value="ECO:0007669"/>
    <property type="project" value="TreeGrafter"/>
</dbReference>
<sequence>MLTVNGGRHSTKAQYQMAYLGAIVEAFASAATVESMGTMRVGLWQEVQFNEHGCISGAKLAAFGLDRWRVTAPLRAGEANFNVFAYLLHGSMSSKRQRHFCTCLVIAKIGKPTEKSQPGNCGKHDSKMLLLHFLNRVHFEAPMSPLDLEIYHQMKNVIGVHSSLYKYLLMVNTDTEVVPDLLTHLDACMVHDAMGGLSNTS</sequence>
<evidence type="ECO:0000256" key="5">
    <source>
        <dbReference type="ARBA" id="ARBA00023136"/>
    </source>
</evidence>
<dbReference type="GO" id="GO:0030428">
    <property type="term" value="C:cell septum"/>
    <property type="evidence" value="ECO:0007669"/>
    <property type="project" value="TreeGrafter"/>
</dbReference>
<keyword evidence="3" id="KW-0808">Transferase</keyword>
<keyword evidence="6" id="KW-0325">Glycoprotein</keyword>
<evidence type="ECO:0000256" key="6">
    <source>
        <dbReference type="ARBA" id="ARBA00023180"/>
    </source>
</evidence>
<dbReference type="InterPro" id="IPR036961">
    <property type="entry name" value="Kinesin_motor_dom_sf"/>
</dbReference>
<organism evidence="7 8">
    <name type="scientific">Coemansia erecta</name>
    <dbReference type="NCBI Taxonomy" id="147472"/>
    <lineage>
        <taxon>Eukaryota</taxon>
        <taxon>Fungi</taxon>
        <taxon>Fungi incertae sedis</taxon>
        <taxon>Zoopagomycota</taxon>
        <taxon>Kickxellomycotina</taxon>
        <taxon>Kickxellomycetes</taxon>
        <taxon>Kickxellales</taxon>
        <taxon>Kickxellaceae</taxon>
        <taxon>Coemansia</taxon>
    </lineage>
</organism>
<gene>
    <name evidence="7" type="ORF">LPJ53_006168</name>
</gene>
<dbReference type="InterPro" id="IPR004835">
    <property type="entry name" value="Chitin_synth"/>
</dbReference>
<evidence type="ECO:0000256" key="3">
    <source>
        <dbReference type="ARBA" id="ARBA00022679"/>
    </source>
</evidence>
<evidence type="ECO:0000313" key="8">
    <source>
        <dbReference type="Proteomes" id="UP001149813"/>
    </source>
</evidence>
<accession>A0A9W7XV36</accession>
<evidence type="ECO:0000256" key="1">
    <source>
        <dbReference type="ARBA" id="ARBA00004651"/>
    </source>
</evidence>
<dbReference type="SUPFAM" id="SSF52540">
    <property type="entry name" value="P-loop containing nucleoside triphosphate hydrolases"/>
    <property type="match status" value="1"/>
</dbReference>
<dbReference type="Pfam" id="PF03142">
    <property type="entry name" value="Chitin_synth_2"/>
    <property type="match status" value="1"/>
</dbReference>
<evidence type="ECO:0000313" key="7">
    <source>
        <dbReference type="EMBL" id="KAJ1718982.1"/>
    </source>
</evidence>
<dbReference type="PANTHER" id="PTHR22914">
    <property type="entry name" value="CHITIN SYNTHASE"/>
    <property type="match status" value="1"/>
</dbReference>
<dbReference type="GO" id="GO:0004100">
    <property type="term" value="F:chitin synthase activity"/>
    <property type="evidence" value="ECO:0007669"/>
    <property type="project" value="InterPro"/>
</dbReference>
<comment type="subcellular location">
    <subcellularLocation>
        <location evidence="1">Cell membrane</location>
        <topology evidence="1">Multi-pass membrane protein</topology>
    </subcellularLocation>
</comment>
<dbReference type="GO" id="GO:0006031">
    <property type="term" value="P:chitin biosynthetic process"/>
    <property type="evidence" value="ECO:0007669"/>
    <property type="project" value="TreeGrafter"/>
</dbReference>
<dbReference type="OrthoDB" id="2678905at2759"/>
<evidence type="ECO:0000256" key="4">
    <source>
        <dbReference type="ARBA" id="ARBA00022692"/>
    </source>
</evidence>
<dbReference type="AlphaFoldDB" id="A0A9W7XV36"/>